<sequence>MSRTIDSFIPEEKFSAFKREDLASHLPHAFEVLPPSCDTLSKTVFHQIQSLKQQCSTNSSLSSKDEDALDDGFMLCDLKIVQRKLKAWHLMFPRIKPFMALKCNPDQNVAHTLGLSPACGFDCASISEIKLALSSTGGNRKRCVYANPQRARADLEQSIKLGIGSMTFDGIEELQKIREVFDNHIEELKENGEEYESLEPPQMILRIVVPDGHSTVPLGEKFGASPDRVELLTEKAFDLGLDVVGVSFHCGSGCHDAEAYGTAIRIAKGAIDIIDSVIVRYNEMDGKKREPCCVLDIGGGYSGVDGIGGDLDRFTAISNDMNEPRFEGTTDEDETAYKVSTVVTPLVEELFPNDSSPIHIISEPGRYFVEAAFVYCARIYSAKVEKETGFRTYYISQGVQGLFKDVLLCDEIFIPIPLMVEEDDNSGTISMVNERSNGTLYESTIFGPSGESFDVVCKSCQLPEMKIGDWLIFDRMGAYTLSIAARDSSLPVRYILGGEGHVERDD</sequence>
<dbReference type="PANTHER" id="PTHR11482:SF6">
    <property type="entry name" value="ORNITHINE DECARBOXYLASE 1-RELATED"/>
    <property type="match status" value="1"/>
</dbReference>
<dbReference type="InterPro" id="IPR009006">
    <property type="entry name" value="Ala_racemase/Decarboxylase_C"/>
</dbReference>
<dbReference type="InterPro" id="IPR002433">
    <property type="entry name" value="Orn_de-COase"/>
</dbReference>
<keyword evidence="4" id="KW-0456">Lyase</keyword>
<keyword evidence="7" id="KW-1185">Reference proteome</keyword>
<dbReference type="Pfam" id="PF02784">
    <property type="entry name" value="Orn_Arg_deC_N"/>
    <property type="match status" value="1"/>
</dbReference>
<dbReference type="GO" id="GO:0005737">
    <property type="term" value="C:cytoplasm"/>
    <property type="evidence" value="ECO:0007669"/>
    <property type="project" value="TreeGrafter"/>
</dbReference>
<dbReference type="EMBL" id="BLLK01000029">
    <property type="protein sequence ID" value="GFH48805.1"/>
    <property type="molecule type" value="Genomic_DNA"/>
</dbReference>
<accession>A0AAD3CPE7</accession>
<evidence type="ECO:0000259" key="5">
    <source>
        <dbReference type="Pfam" id="PF02784"/>
    </source>
</evidence>
<dbReference type="SUPFAM" id="SSF51419">
    <property type="entry name" value="PLP-binding barrel"/>
    <property type="match status" value="1"/>
</dbReference>
<dbReference type="PANTHER" id="PTHR11482">
    <property type="entry name" value="ARGININE/DIAMINOPIMELATE/ORNITHINE DECARBOXYLASE"/>
    <property type="match status" value="1"/>
</dbReference>
<dbReference type="GO" id="GO:0033387">
    <property type="term" value="P:putrescine biosynthetic process from arginine, via ornithine"/>
    <property type="evidence" value="ECO:0007669"/>
    <property type="project" value="TreeGrafter"/>
</dbReference>
<dbReference type="AlphaFoldDB" id="A0AAD3CPE7"/>
<keyword evidence="3" id="KW-0663">Pyridoxal phosphate</keyword>
<dbReference type="Proteomes" id="UP001054902">
    <property type="component" value="Unassembled WGS sequence"/>
</dbReference>
<dbReference type="InterPro" id="IPR029066">
    <property type="entry name" value="PLP-binding_barrel"/>
</dbReference>
<organism evidence="6 7">
    <name type="scientific">Chaetoceros tenuissimus</name>
    <dbReference type="NCBI Taxonomy" id="426638"/>
    <lineage>
        <taxon>Eukaryota</taxon>
        <taxon>Sar</taxon>
        <taxon>Stramenopiles</taxon>
        <taxon>Ochrophyta</taxon>
        <taxon>Bacillariophyta</taxon>
        <taxon>Coscinodiscophyceae</taxon>
        <taxon>Chaetocerotophycidae</taxon>
        <taxon>Chaetocerotales</taxon>
        <taxon>Chaetocerotaceae</taxon>
        <taxon>Chaetoceros</taxon>
    </lineage>
</organism>
<protein>
    <recommendedName>
        <fullName evidence="5">Orn/DAP/Arg decarboxylase 2 N-terminal domain-containing protein</fullName>
    </recommendedName>
</protein>
<dbReference type="PRINTS" id="PR01182">
    <property type="entry name" value="ORNDCRBXLASE"/>
</dbReference>
<reference evidence="6 7" key="1">
    <citation type="journal article" date="2021" name="Sci. Rep.">
        <title>The genome of the diatom Chaetoceros tenuissimus carries an ancient integrated fragment of an extant virus.</title>
        <authorList>
            <person name="Hongo Y."/>
            <person name="Kimura K."/>
            <person name="Takaki Y."/>
            <person name="Yoshida Y."/>
            <person name="Baba S."/>
            <person name="Kobayashi G."/>
            <person name="Nagasaki K."/>
            <person name="Hano T."/>
            <person name="Tomaru Y."/>
        </authorList>
    </citation>
    <scope>NUCLEOTIDE SEQUENCE [LARGE SCALE GENOMIC DNA]</scope>
    <source>
        <strain evidence="6 7">NIES-3715</strain>
    </source>
</reference>
<proteinExistence type="inferred from homology"/>
<gene>
    <name evidence="6" type="ORF">CTEN210_05281</name>
</gene>
<evidence type="ECO:0000256" key="1">
    <source>
        <dbReference type="ARBA" id="ARBA00001933"/>
    </source>
</evidence>
<name>A0AAD3CPE7_9STRA</name>
<dbReference type="Gene3D" id="3.20.20.10">
    <property type="entry name" value="Alanine racemase"/>
    <property type="match status" value="1"/>
</dbReference>
<dbReference type="InterPro" id="IPR022644">
    <property type="entry name" value="De-COase2_N"/>
</dbReference>
<comment type="caution">
    <text evidence="6">The sequence shown here is derived from an EMBL/GenBank/DDBJ whole genome shotgun (WGS) entry which is preliminary data.</text>
</comment>
<evidence type="ECO:0000313" key="7">
    <source>
        <dbReference type="Proteomes" id="UP001054902"/>
    </source>
</evidence>
<dbReference type="PRINTS" id="PR01179">
    <property type="entry name" value="ODADCRBXLASE"/>
</dbReference>
<feature type="domain" description="Orn/DAP/Arg decarboxylase 2 N-terminal" evidence="5">
    <location>
        <begin position="81"/>
        <end position="369"/>
    </location>
</feature>
<dbReference type="GO" id="GO:0004586">
    <property type="term" value="F:ornithine decarboxylase activity"/>
    <property type="evidence" value="ECO:0007669"/>
    <property type="project" value="TreeGrafter"/>
</dbReference>
<comment type="similarity">
    <text evidence="2">Belongs to the Orn/Lys/Arg decarboxylase class-II family.</text>
</comment>
<evidence type="ECO:0000256" key="2">
    <source>
        <dbReference type="ARBA" id="ARBA00008872"/>
    </source>
</evidence>
<evidence type="ECO:0000256" key="4">
    <source>
        <dbReference type="ARBA" id="ARBA00023239"/>
    </source>
</evidence>
<evidence type="ECO:0000313" key="6">
    <source>
        <dbReference type="EMBL" id="GFH48805.1"/>
    </source>
</evidence>
<dbReference type="InterPro" id="IPR000183">
    <property type="entry name" value="Orn/DAP/Arg_de-COase"/>
</dbReference>
<dbReference type="Gene3D" id="2.40.37.10">
    <property type="entry name" value="Lyase, Ornithine Decarboxylase, Chain A, domain 1"/>
    <property type="match status" value="2"/>
</dbReference>
<comment type="cofactor">
    <cofactor evidence="1">
        <name>pyridoxal 5'-phosphate</name>
        <dbReference type="ChEBI" id="CHEBI:597326"/>
    </cofactor>
</comment>
<evidence type="ECO:0000256" key="3">
    <source>
        <dbReference type="ARBA" id="ARBA00022898"/>
    </source>
</evidence>
<dbReference type="SUPFAM" id="SSF50621">
    <property type="entry name" value="Alanine racemase C-terminal domain-like"/>
    <property type="match status" value="1"/>
</dbReference>